<proteinExistence type="predicted"/>
<organism evidence="1 2">
    <name type="scientific">Paenibacillus sepulcri</name>
    <dbReference type="NCBI Taxonomy" id="359917"/>
    <lineage>
        <taxon>Bacteria</taxon>
        <taxon>Bacillati</taxon>
        <taxon>Bacillota</taxon>
        <taxon>Bacilli</taxon>
        <taxon>Bacillales</taxon>
        <taxon>Paenibacillaceae</taxon>
        <taxon>Paenibacillus</taxon>
    </lineage>
</organism>
<evidence type="ECO:0000313" key="2">
    <source>
        <dbReference type="Proteomes" id="UP001519887"/>
    </source>
</evidence>
<sequence length="69" mass="7902">RLCRKLRIPNMSGWGIDRELFEQNLSKMAGDALASGSPANNPRIPEHHELVELYRICFDYDISGEERQG</sequence>
<dbReference type="EMBL" id="JAHZIK010000102">
    <property type="protein sequence ID" value="MBW7453669.1"/>
    <property type="molecule type" value="Genomic_DNA"/>
</dbReference>
<accession>A0ABS7BYD7</accession>
<comment type="caution">
    <text evidence="1">The sequence shown here is derived from an EMBL/GenBank/DDBJ whole genome shotgun (WGS) entry which is preliminary data.</text>
</comment>
<dbReference type="Gene3D" id="1.20.1090.10">
    <property type="entry name" value="Dehydroquinate synthase-like - alpha domain"/>
    <property type="match status" value="1"/>
</dbReference>
<dbReference type="Proteomes" id="UP001519887">
    <property type="component" value="Unassembled WGS sequence"/>
</dbReference>
<keyword evidence="2" id="KW-1185">Reference proteome</keyword>
<feature type="non-terminal residue" evidence="1">
    <location>
        <position position="1"/>
    </location>
</feature>
<gene>
    <name evidence="1" type="ORF">K0U00_06420</name>
</gene>
<name>A0ABS7BYD7_9BACL</name>
<evidence type="ECO:0000313" key="1">
    <source>
        <dbReference type="EMBL" id="MBW7453669.1"/>
    </source>
</evidence>
<reference evidence="1 2" key="1">
    <citation type="submission" date="2021-07" db="EMBL/GenBank/DDBJ databases">
        <title>Paenibacillus radiodurans sp. nov., isolated from the southeastern edge of Tengger Desert.</title>
        <authorList>
            <person name="Zhang G."/>
        </authorList>
    </citation>
    <scope>NUCLEOTIDE SEQUENCE [LARGE SCALE GENOMIC DNA]</scope>
    <source>
        <strain evidence="1 2">CCM 7311</strain>
    </source>
</reference>
<protein>
    <submittedName>
        <fullName evidence="1">Alcohol dehydrogenase</fullName>
    </submittedName>
</protein>